<accession>A0A1A9ZZG9</accession>
<reference evidence="2" key="2">
    <citation type="submission" date="2020-05" db="UniProtKB">
        <authorList>
            <consortium name="EnsemblMetazoa"/>
        </authorList>
    </citation>
    <scope>IDENTIFICATION</scope>
    <source>
        <strain evidence="2">IAEA</strain>
    </source>
</reference>
<evidence type="ECO:0000256" key="1">
    <source>
        <dbReference type="SAM" id="MobiDB-lite"/>
    </source>
</evidence>
<dbReference type="AlphaFoldDB" id="A0A1A9ZZG9"/>
<reference evidence="3" key="1">
    <citation type="submission" date="2014-03" db="EMBL/GenBank/DDBJ databases">
        <authorList>
            <person name="Aksoy S."/>
            <person name="Warren W."/>
            <person name="Wilson R.K."/>
        </authorList>
    </citation>
    <scope>NUCLEOTIDE SEQUENCE [LARGE SCALE GENOMIC DNA]</scope>
    <source>
        <strain evidence="3">IAEA</strain>
    </source>
</reference>
<name>A0A1A9ZZG9_GLOPL</name>
<dbReference type="Proteomes" id="UP000092445">
    <property type="component" value="Unassembled WGS sequence"/>
</dbReference>
<dbReference type="VEuPathDB" id="VectorBase:GPAI029761"/>
<proteinExistence type="predicted"/>
<keyword evidence="3" id="KW-1185">Reference proteome</keyword>
<evidence type="ECO:0000313" key="2">
    <source>
        <dbReference type="EnsemblMetazoa" id="GPAI029761-PA"/>
    </source>
</evidence>
<protein>
    <submittedName>
        <fullName evidence="2">Uncharacterized protein</fullName>
    </submittedName>
</protein>
<evidence type="ECO:0000313" key="3">
    <source>
        <dbReference type="Proteomes" id="UP000092445"/>
    </source>
</evidence>
<dbReference type="EnsemblMetazoa" id="GPAI029761-RA">
    <property type="protein sequence ID" value="GPAI029761-PA"/>
    <property type="gene ID" value="GPAI029761"/>
</dbReference>
<organism evidence="2 3">
    <name type="scientific">Glossina pallidipes</name>
    <name type="common">Tsetse fly</name>
    <dbReference type="NCBI Taxonomy" id="7398"/>
    <lineage>
        <taxon>Eukaryota</taxon>
        <taxon>Metazoa</taxon>
        <taxon>Ecdysozoa</taxon>
        <taxon>Arthropoda</taxon>
        <taxon>Hexapoda</taxon>
        <taxon>Insecta</taxon>
        <taxon>Pterygota</taxon>
        <taxon>Neoptera</taxon>
        <taxon>Endopterygota</taxon>
        <taxon>Diptera</taxon>
        <taxon>Brachycera</taxon>
        <taxon>Muscomorpha</taxon>
        <taxon>Hippoboscoidea</taxon>
        <taxon>Glossinidae</taxon>
        <taxon>Glossina</taxon>
    </lineage>
</organism>
<sequence>MKKKAIFRKNEDINYSRAGYSTSIYTTTTTMWRNATANQEEEDHGYKEATVAPLDSHSYG</sequence>
<feature type="region of interest" description="Disordered" evidence="1">
    <location>
        <begin position="38"/>
        <end position="60"/>
    </location>
</feature>